<evidence type="ECO:0000256" key="1">
    <source>
        <dbReference type="ARBA" id="ARBA00004167"/>
    </source>
</evidence>
<feature type="transmembrane region" description="Helical" evidence="5">
    <location>
        <begin position="575"/>
        <end position="593"/>
    </location>
</feature>
<dbReference type="InterPro" id="IPR024129">
    <property type="entry name" value="Sphingomy_SMPD4"/>
</dbReference>
<dbReference type="AlphaFoldDB" id="A0A1B6IRK7"/>
<evidence type="ECO:0000256" key="5">
    <source>
        <dbReference type="SAM" id="Phobius"/>
    </source>
</evidence>
<dbReference type="GO" id="GO:0006685">
    <property type="term" value="P:sphingomyelin catabolic process"/>
    <property type="evidence" value="ECO:0007669"/>
    <property type="project" value="TreeGrafter"/>
</dbReference>
<reference evidence="6" key="1">
    <citation type="submission" date="2015-11" db="EMBL/GenBank/DDBJ databases">
        <title>De novo transcriptome assembly of four potential Pierce s Disease insect vectors from Arizona vineyards.</title>
        <authorList>
            <person name="Tassone E.E."/>
        </authorList>
    </citation>
    <scope>NUCLEOTIDE SEQUENCE</scope>
</reference>
<gene>
    <name evidence="6" type="ORF">g.44358</name>
</gene>
<feature type="transmembrane region" description="Helical" evidence="5">
    <location>
        <begin position="599"/>
        <end position="620"/>
    </location>
</feature>
<keyword evidence="4 5" id="KW-0472">Membrane</keyword>
<protein>
    <recommendedName>
        <fullName evidence="7">Sphingomyelin phosphodiesterase 4</fullName>
    </recommendedName>
</protein>
<proteinExistence type="predicted"/>
<organism evidence="6">
    <name type="scientific">Homalodisca liturata</name>
    <dbReference type="NCBI Taxonomy" id="320908"/>
    <lineage>
        <taxon>Eukaryota</taxon>
        <taxon>Metazoa</taxon>
        <taxon>Ecdysozoa</taxon>
        <taxon>Arthropoda</taxon>
        <taxon>Hexapoda</taxon>
        <taxon>Insecta</taxon>
        <taxon>Pterygota</taxon>
        <taxon>Neoptera</taxon>
        <taxon>Paraneoptera</taxon>
        <taxon>Hemiptera</taxon>
        <taxon>Auchenorrhyncha</taxon>
        <taxon>Membracoidea</taxon>
        <taxon>Cicadellidae</taxon>
        <taxon>Cicadellinae</taxon>
        <taxon>Proconiini</taxon>
        <taxon>Homalodisca</taxon>
    </lineage>
</organism>
<dbReference type="GO" id="GO:0046475">
    <property type="term" value="P:glycerophospholipid catabolic process"/>
    <property type="evidence" value="ECO:0007669"/>
    <property type="project" value="TreeGrafter"/>
</dbReference>
<accession>A0A1B6IRK7</accession>
<evidence type="ECO:0000256" key="4">
    <source>
        <dbReference type="ARBA" id="ARBA00023136"/>
    </source>
</evidence>
<evidence type="ECO:0000256" key="2">
    <source>
        <dbReference type="ARBA" id="ARBA00022692"/>
    </source>
</evidence>
<dbReference type="GO" id="GO:0050290">
    <property type="term" value="F:sphingomyelin phosphodiesterase D activity"/>
    <property type="evidence" value="ECO:0007669"/>
    <property type="project" value="InterPro"/>
</dbReference>
<keyword evidence="3 5" id="KW-1133">Transmembrane helix</keyword>
<feature type="non-terminal residue" evidence="6">
    <location>
        <position position="1"/>
    </location>
</feature>
<dbReference type="GO" id="GO:0016020">
    <property type="term" value="C:membrane"/>
    <property type="evidence" value="ECO:0007669"/>
    <property type="project" value="UniProtKB-SubCell"/>
</dbReference>
<evidence type="ECO:0000256" key="3">
    <source>
        <dbReference type="ARBA" id="ARBA00022989"/>
    </source>
</evidence>
<name>A0A1B6IRK7_9HEMI</name>
<dbReference type="Pfam" id="PF14724">
    <property type="entry name" value="mit_SMPDase"/>
    <property type="match status" value="2"/>
</dbReference>
<dbReference type="GO" id="GO:0046513">
    <property type="term" value="P:ceramide biosynthetic process"/>
    <property type="evidence" value="ECO:0007669"/>
    <property type="project" value="TreeGrafter"/>
</dbReference>
<dbReference type="PANTHER" id="PTHR12988">
    <property type="entry name" value="SPHINGOMYELIN PHOSPHODIESTERASE 4"/>
    <property type="match status" value="1"/>
</dbReference>
<dbReference type="PANTHER" id="PTHR12988:SF6">
    <property type="entry name" value="SPHINGOMYELIN PHOSPHODIESTERASE 4"/>
    <property type="match status" value="1"/>
</dbReference>
<evidence type="ECO:0008006" key="7">
    <source>
        <dbReference type="Google" id="ProtNLM"/>
    </source>
</evidence>
<keyword evidence="2 5" id="KW-0812">Transmembrane</keyword>
<sequence length="645" mass="74994">PFYMEKLEVEPRTREPLHLALNPFELYMFHFVHHVVNPCLKSAPYQETKVYSSLYLRLAEEYLCVFLPCDGSTVLPELPNHYISQSPHRSLPQKPMRTSTLFRQDVLVKMLKQSPAVNTLQASPHVGIWRSELAVQLCIDFWLSMPNSEGYWGYENPQLYGVSQSMFFAEPFSMSTQLLWAEDQLPNSEHLHAVRLLVKHLHYFANSLVEDSSAMDELKKVIIPSSQRRVYHFIRQTMQHWPLDSSFKQILEIWLSYIQPWRYIDFKTRYNRPRGDPMPVDFRWLPFIAENLLVYSVIFHQLIERFKMLDLASARNAYMLFRLTKVFSQPNLSELLRQVEGSLVEMDGRGYSKWVQSHLVDLEGPTFQYKPILASDSNIQAFIRLVKEAELQAVTRLEEELRKDEQMGFWERLFSGGGSDTYTLAERKNVPIFLSASIKNFISMFQIPEDSVDNVTRTYMSTPRSSRPASINEMSPTLMRRRLQDLKYEGDPDLQPIRSYESAFLVRFLYHLCAWINYNYSSQLVRWYKRRDVVGGVVRQVLCGPQVVYHFDKRVPGMSPRVSTSLPPRLSLRSLANYYLLVYSVLIMVLVTFSTGLTVPAVSVVFLCLWVVLMVVRWALGYAPLVPVVSVHDISDSRPNLSFNG</sequence>
<evidence type="ECO:0000313" key="6">
    <source>
        <dbReference type="EMBL" id="JAS89556.1"/>
    </source>
</evidence>
<dbReference type="EMBL" id="GECU01018150">
    <property type="protein sequence ID" value="JAS89556.1"/>
    <property type="molecule type" value="Transcribed_RNA"/>
</dbReference>
<comment type="subcellular location">
    <subcellularLocation>
        <location evidence="1">Membrane</location>
        <topology evidence="1">Single-pass membrane protein</topology>
    </subcellularLocation>
</comment>